<feature type="region of interest" description="Disordered" evidence="1">
    <location>
        <begin position="530"/>
        <end position="588"/>
    </location>
</feature>
<gene>
    <name evidence="4" type="ORF">VE01_00333</name>
</gene>
<keyword evidence="2" id="KW-0812">Transmembrane</keyword>
<feature type="compositionally biased region" description="Basic and acidic residues" evidence="1">
    <location>
        <begin position="7"/>
        <end position="17"/>
    </location>
</feature>
<evidence type="ECO:0000256" key="1">
    <source>
        <dbReference type="SAM" id="MobiDB-lite"/>
    </source>
</evidence>
<evidence type="ECO:0000256" key="2">
    <source>
        <dbReference type="SAM" id="Phobius"/>
    </source>
</evidence>
<dbReference type="GeneID" id="28833719"/>
<feature type="region of interest" description="Disordered" evidence="1">
    <location>
        <begin position="284"/>
        <end position="307"/>
    </location>
</feature>
<feature type="transmembrane region" description="Helical" evidence="2">
    <location>
        <begin position="340"/>
        <end position="365"/>
    </location>
</feature>
<reference evidence="4 5" key="1">
    <citation type="submission" date="2016-03" db="EMBL/GenBank/DDBJ databases">
        <title>Comparative genomics of Pseudogymnoascus destructans, the fungus causing white-nose syndrome of bats.</title>
        <authorList>
            <person name="Palmer J.M."/>
            <person name="Drees K.P."/>
            <person name="Foster J.T."/>
            <person name="Lindner D.L."/>
        </authorList>
    </citation>
    <scope>NUCLEOTIDE SEQUENCE [LARGE SCALE GENOMIC DNA]</scope>
    <source>
        <strain evidence="4 5">UAMH 10579</strain>
    </source>
</reference>
<accession>A0A2P2SWT1</accession>
<keyword evidence="2" id="KW-1133">Transmembrane helix</keyword>
<feature type="compositionally biased region" description="Polar residues" evidence="1">
    <location>
        <begin position="292"/>
        <end position="301"/>
    </location>
</feature>
<feature type="compositionally biased region" description="Low complexity" evidence="1">
    <location>
        <begin position="540"/>
        <end position="579"/>
    </location>
</feature>
<proteinExistence type="predicted"/>
<evidence type="ECO:0000259" key="3">
    <source>
        <dbReference type="Pfam" id="PF25130"/>
    </source>
</evidence>
<feature type="domain" description="DUF7820" evidence="3">
    <location>
        <begin position="388"/>
        <end position="770"/>
    </location>
</feature>
<feature type="compositionally biased region" description="Polar residues" evidence="1">
    <location>
        <begin position="154"/>
        <end position="171"/>
    </location>
</feature>
<dbReference type="AlphaFoldDB" id="A0A2P2SWT1"/>
<sequence length="772" mass="81310">MAPPDHQSSDFGRRESQRLSVRHSVDNTIDEGDDLYGLESMGVSDGFRPPHVQNHNRISSDSSQLNRSAPPRPPSISKPRMVDNFALRHDGTPESSSFGPPAERNESTPLSRSTSTSTDAPTIVPDGPYQGPTRPSHPYRMYPQMGRPARAASVATTSSFPASEQSYSGPNGPTHPYGMYPQNTVPESEAGDIEPPANIPVGFPGLSGNQYQRRLGPDGEDAADIIGPDGHTEQLPPYTKYPDEVFARKLMPTSAPGPYAAAASGAGGIGLATRNPEFSSENLAISPIEPTSPRSTLSVQSGDPVRSREAAAAAEAESEKPAEKKWKTMAKQKVCGFLPVWALALIVLLIVVIALLVGNILGVMVTKRKENKHNKPPTIPVSGDYYTTVTTTVDATPLPSLPTGLPTLPTGTFSLFMGSAVEATGLCLENTSQLPAWSCDMPPASLQVTIANLGLDAPKTSNHAFSVKLPDGAQQGFSYGTQPPVFRPKNVMTLVSDYDDPHLGPAWFFQVNYDKVVILPAELLTAPSAKARKRRGNVEAADGTTATPTDAAALQTSSSTETATSSPTAPATNNYNGGDSSSGGWGPPPNSYPRHNVVVAAGSTPWFCYWNGTLLETFVYPNATSQASEKWASSYGANPTTASGYGRRSVPTDAGAVTAGGGTPTGSASTAGTTGVGGLLPPYPKVVKIEERRMPRGAYDQPYCVQMLISADGTSAVPVKGGDGNAVVVVLDERVGTGGSGKAERDGEGMEEGMGWGKRTTIQECHCGWVAK</sequence>
<dbReference type="RefSeq" id="XP_018135021.1">
    <property type="nucleotide sequence ID" value="XM_018269865.2"/>
</dbReference>
<feature type="region of interest" description="Disordered" evidence="1">
    <location>
        <begin position="640"/>
        <end position="676"/>
    </location>
</feature>
<feature type="compositionally biased region" description="Polar residues" evidence="1">
    <location>
        <begin position="53"/>
        <end position="67"/>
    </location>
</feature>
<name>A0A2P2SWT1_9PEZI</name>
<reference evidence="5" key="2">
    <citation type="journal article" date="2018" name="Nat. Commun.">
        <title>Extreme sensitivity to ultraviolet light in the fungal pathogen causing white-nose syndrome of bats.</title>
        <authorList>
            <person name="Palmer J.M."/>
            <person name="Drees K.P."/>
            <person name="Foster J.T."/>
            <person name="Lindner D.L."/>
        </authorList>
    </citation>
    <scope>NUCLEOTIDE SEQUENCE [LARGE SCALE GENOMIC DNA]</scope>
    <source>
        <strain evidence="5">UAMH 10579</strain>
    </source>
</reference>
<dbReference type="InterPro" id="IPR056722">
    <property type="entry name" value="DUF7820"/>
</dbReference>
<dbReference type="Proteomes" id="UP000091956">
    <property type="component" value="Unassembled WGS sequence"/>
</dbReference>
<dbReference type="OrthoDB" id="5384459at2759"/>
<evidence type="ECO:0000313" key="4">
    <source>
        <dbReference type="EMBL" id="OBU01289.1"/>
    </source>
</evidence>
<feature type="region of interest" description="Disordered" evidence="1">
    <location>
        <begin position="1"/>
        <end position="237"/>
    </location>
</feature>
<protein>
    <recommendedName>
        <fullName evidence="3">DUF7820 domain-containing protein</fullName>
    </recommendedName>
</protein>
<organism evidence="4 5">
    <name type="scientific">Pseudogymnoascus verrucosus</name>
    <dbReference type="NCBI Taxonomy" id="342668"/>
    <lineage>
        <taxon>Eukaryota</taxon>
        <taxon>Fungi</taxon>
        <taxon>Dikarya</taxon>
        <taxon>Ascomycota</taxon>
        <taxon>Pezizomycotina</taxon>
        <taxon>Leotiomycetes</taxon>
        <taxon>Thelebolales</taxon>
        <taxon>Thelebolaceae</taxon>
        <taxon>Pseudogymnoascus</taxon>
    </lineage>
</organism>
<keyword evidence="5" id="KW-1185">Reference proteome</keyword>
<dbReference type="STRING" id="342668.A0A2P2SWT1"/>
<evidence type="ECO:0000313" key="5">
    <source>
        <dbReference type="Proteomes" id="UP000091956"/>
    </source>
</evidence>
<dbReference type="Pfam" id="PF25130">
    <property type="entry name" value="DUF7820"/>
    <property type="match status" value="1"/>
</dbReference>
<dbReference type="EMBL" id="KV460206">
    <property type="protein sequence ID" value="OBU01289.1"/>
    <property type="molecule type" value="Genomic_DNA"/>
</dbReference>
<dbReference type="PANTHER" id="PTHR42078">
    <property type="entry name" value="GLUCAN 1, 4-ALPHA-GLUCOSIDASE"/>
    <property type="match status" value="1"/>
</dbReference>
<dbReference type="PANTHER" id="PTHR42078:SF1">
    <property type="entry name" value="GLUCAN 1, 4-ALPHA-GLUCOSIDASE"/>
    <property type="match status" value="1"/>
</dbReference>
<keyword evidence="2" id="KW-0472">Membrane</keyword>
<feature type="compositionally biased region" description="Low complexity" evidence="1">
    <location>
        <begin position="107"/>
        <end position="118"/>
    </location>
</feature>